<comment type="caution">
    <text evidence="10">The sequence shown here is derived from an EMBL/GenBank/DDBJ whole genome shotgun (WGS) entry which is preliminary data.</text>
</comment>
<dbReference type="InterPro" id="IPR012836">
    <property type="entry name" value="FlgF"/>
</dbReference>
<gene>
    <name evidence="10" type="primary">flgF</name>
    <name evidence="10" type="ORF">ABXR19_00190</name>
</gene>
<dbReference type="Proteomes" id="UP001549691">
    <property type="component" value="Unassembled WGS sequence"/>
</dbReference>
<evidence type="ECO:0000256" key="3">
    <source>
        <dbReference type="ARBA" id="ARBA00023143"/>
    </source>
</evidence>
<feature type="domain" description="Flagellar hook protein FlgE/F/G-like D1" evidence="9">
    <location>
        <begin position="81"/>
        <end position="146"/>
    </location>
</feature>
<organism evidence="10 11">
    <name type="scientific">Uliginosibacterium flavum</name>
    <dbReference type="NCBI Taxonomy" id="1396831"/>
    <lineage>
        <taxon>Bacteria</taxon>
        <taxon>Pseudomonadati</taxon>
        <taxon>Pseudomonadota</taxon>
        <taxon>Betaproteobacteria</taxon>
        <taxon>Rhodocyclales</taxon>
        <taxon>Zoogloeaceae</taxon>
        <taxon>Uliginosibacterium</taxon>
    </lineage>
</organism>
<evidence type="ECO:0000256" key="6">
    <source>
        <dbReference type="RuleBase" id="RU362116"/>
    </source>
</evidence>
<proteinExistence type="inferred from homology"/>
<evidence type="ECO:0000256" key="2">
    <source>
        <dbReference type="ARBA" id="ARBA00009677"/>
    </source>
</evidence>
<comment type="subcellular location">
    <subcellularLocation>
        <location evidence="1 6">Bacterial flagellum basal body</location>
    </subcellularLocation>
</comment>
<feature type="domain" description="Flagellar basal body rod protein N-terminal" evidence="7">
    <location>
        <begin position="5"/>
        <end position="35"/>
    </location>
</feature>
<dbReference type="PANTHER" id="PTHR30435:SF18">
    <property type="entry name" value="FLAGELLAR BASAL-BODY ROD PROTEIN FLGF"/>
    <property type="match status" value="1"/>
</dbReference>
<dbReference type="InterPro" id="IPR020013">
    <property type="entry name" value="Flagellar_FlgE/F/G"/>
</dbReference>
<dbReference type="EMBL" id="JBEWZI010000001">
    <property type="protein sequence ID" value="MET7012591.1"/>
    <property type="molecule type" value="Genomic_DNA"/>
</dbReference>
<dbReference type="RefSeq" id="WP_354599056.1">
    <property type="nucleotide sequence ID" value="NZ_JBEWZI010000001.1"/>
</dbReference>
<evidence type="ECO:0000256" key="1">
    <source>
        <dbReference type="ARBA" id="ARBA00004117"/>
    </source>
</evidence>
<reference evidence="10 11" key="1">
    <citation type="submission" date="2024-07" db="EMBL/GenBank/DDBJ databases">
        <title>Uliginosibacterium flavum JJ3220;KACC:17644.</title>
        <authorList>
            <person name="Kim M.K."/>
        </authorList>
    </citation>
    <scope>NUCLEOTIDE SEQUENCE [LARGE SCALE GENOMIC DNA]</scope>
    <source>
        <strain evidence="10 11">KACC:17644</strain>
    </source>
</reference>
<evidence type="ECO:0000256" key="4">
    <source>
        <dbReference type="ARBA" id="ARBA00038560"/>
    </source>
</evidence>
<keyword evidence="10" id="KW-0966">Cell projection</keyword>
<keyword evidence="11" id="KW-1185">Reference proteome</keyword>
<dbReference type="InterPro" id="IPR037925">
    <property type="entry name" value="FlgE/F/G-like"/>
</dbReference>
<dbReference type="Pfam" id="PF00460">
    <property type="entry name" value="Flg_bb_rod"/>
    <property type="match status" value="1"/>
</dbReference>
<evidence type="ECO:0000256" key="5">
    <source>
        <dbReference type="ARBA" id="ARBA00040228"/>
    </source>
</evidence>
<evidence type="ECO:0000313" key="10">
    <source>
        <dbReference type="EMBL" id="MET7012591.1"/>
    </source>
</evidence>
<evidence type="ECO:0000259" key="8">
    <source>
        <dbReference type="Pfam" id="PF06429"/>
    </source>
</evidence>
<accession>A0ABV2TF90</accession>
<dbReference type="Pfam" id="PF06429">
    <property type="entry name" value="Flg_bbr_C"/>
    <property type="match status" value="1"/>
</dbReference>
<dbReference type="InterPro" id="IPR053967">
    <property type="entry name" value="LlgE_F_G-like_D1"/>
</dbReference>
<keyword evidence="3 6" id="KW-0975">Bacterial flagellum</keyword>
<comment type="subunit">
    <text evidence="4 6">The basal body constitutes a major portion of the flagellar organelle and consists of five rings (E,L,P,S, and M) mounted on a central rod. The rod consists of about 26 subunits of FlgG in the distal portion, and FlgB, FlgC and FlgF are thought to build up the proximal portion of the rod with about 6 subunits each.</text>
</comment>
<dbReference type="NCBIfam" id="TIGR02490">
    <property type="entry name" value="flgF"/>
    <property type="match status" value="1"/>
</dbReference>
<sequence>MDKLIYTAMTGAKATMGQQAAVAHNLANVSTSGFRSELHRLRAVQVQSQALPTRAFAVDATVGSDFTSGPMQKTGNALDVAVNGKGWMAVTGADGREAYTRSGSFTVDLNGILRTQGGLEVVGDSGQISIPPDNAVEVASDGTITAVPLTGARSAASAVGRLKLVNPPEEQLVRGGDGLFRLNTGEAAEVDEAVRVGGGYLEGSNVNLVEQMVTMISLSRNYEMHMRLLSGAQENDRAAAQVLAMS</sequence>
<dbReference type="NCBIfam" id="TIGR03506">
    <property type="entry name" value="FlgEFG_subfam"/>
    <property type="match status" value="1"/>
</dbReference>
<feature type="domain" description="Flagellar basal-body/hook protein C-terminal" evidence="8">
    <location>
        <begin position="199"/>
        <end position="241"/>
    </location>
</feature>
<dbReference type="SUPFAM" id="SSF117143">
    <property type="entry name" value="Flagellar hook protein flgE"/>
    <property type="match status" value="1"/>
</dbReference>
<evidence type="ECO:0000259" key="7">
    <source>
        <dbReference type="Pfam" id="PF00460"/>
    </source>
</evidence>
<keyword evidence="10" id="KW-0969">Cilium</keyword>
<dbReference type="Pfam" id="PF22692">
    <property type="entry name" value="LlgE_F_G_D1"/>
    <property type="match status" value="1"/>
</dbReference>
<dbReference type="InterPro" id="IPR010930">
    <property type="entry name" value="Flg_bb/hook_C_dom"/>
</dbReference>
<comment type="similarity">
    <text evidence="2 6">Belongs to the flagella basal body rod proteins family.</text>
</comment>
<evidence type="ECO:0000313" key="11">
    <source>
        <dbReference type="Proteomes" id="UP001549691"/>
    </source>
</evidence>
<protein>
    <recommendedName>
        <fullName evidence="5 6">Flagellar basal-body rod protein FlgF</fullName>
    </recommendedName>
</protein>
<dbReference type="PANTHER" id="PTHR30435">
    <property type="entry name" value="FLAGELLAR PROTEIN"/>
    <property type="match status" value="1"/>
</dbReference>
<name>A0ABV2TF90_9RHOO</name>
<evidence type="ECO:0000259" key="9">
    <source>
        <dbReference type="Pfam" id="PF22692"/>
    </source>
</evidence>
<dbReference type="InterPro" id="IPR001444">
    <property type="entry name" value="Flag_bb_rod_N"/>
</dbReference>
<keyword evidence="10" id="KW-0282">Flagellum</keyword>
<dbReference type="NCBIfam" id="NF009280">
    <property type="entry name" value="PRK12640.1"/>
    <property type="match status" value="1"/>
</dbReference>